<evidence type="ECO:0000313" key="2">
    <source>
        <dbReference type="EMBL" id="SVB34609.1"/>
    </source>
</evidence>
<protein>
    <submittedName>
        <fullName evidence="2">Uncharacterized protein</fullName>
    </submittedName>
</protein>
<feature type="transmembrane region" description="Helical" evidence="1">
    <location>
        <begin position="21"/>
        <end position="41"/>
    </location>
</feature>
<keyword evidence="1" id="KW-0812">Transmembrane</keyword>
<reference evidence="2" key="1">
    <citation type="submission" date="2018-05" db="EMBL/GenBank/DDBJ databases">
        <authorList>
            <person name="Lanie J.A."/>
            <person name="Ng W.-L."/>
            <person name="Kazmierczak K.M."/>
            <person name="Andrzejewski T.M."/>
            <person name="Davidsen T.M."/>
            <person name="Wayne K.J."/>
            <person name="Tettelin H."/>
            <person name="Glass J.I."/>
            <person name="Rusch D."/>
            <person name="Podicherti R."/>
            <person name="Tsui H.-C.T."/>
            <person name="Winkler M.E."/>
        </authorList>
    </citation>
    <scope>NUCLEOTIDE SEQUENCE</scope>
</reference>
<dbReference type="InterPro" id="IPR006311">
    <property type="entry name" value="TAT_signal"/>
</dbReference>
<feature type="non-terminal residue" evidence="2">
    <location>
        <position position="133"/>
    </location>
</feature>
<dbReference type="EMBL" id="UINC01038106">
    <property type="protein sequence ID" value="SVB34609.1"/>
    <property type="molecule type" value="Genomic_DNA"/>
</dbReference>
<organism evidence="2">
    <name type="scientific">marine metagenome</name>
    <dbReference type="NCBI Taxonomy" id="408172"/>
    <lineage>
        <taxon>unclassified sequences</taxon>
        <taxon>metagenomes</taxon>
        <taxon>ecological metagenomes</taxon>
    </lineage>
</organism>
<keyword evidence="1" id="KW-0472">Membrane</keyword>
<proteinExistence type="predicted"/>
<keyword evidence="1" id="KW-1133">Transmembrane helix</keyword>
<name>A0A382D904_9ZZZZ</name>
<sequence length="133" mass="15133">MSETTNKSRPELKRLISRRRLLGGGAAVLTGIYLPLARANLDFSNPDDLLTAAVKLRGTLDHRMVIWWMKGVRYGVVKDELNPLFNMLIGSFSRYKEIPGRGYEVKMLELGYLTDLETGEPLDQFKNPYTNKV</sequence>
<dbReference type="AlphaFoldDB" id="A0A382D904"/>
<gene>
    <name evidence="2" type="ORF">METZ01_LOCUS187463</name>
</gene>
<accession>A0A382D904</accession>
<dbReference type="PROSITE" id="PS51318">
    <property type="entry name" value="TAT"/>
    <property type="match status" value="1"/>
</dbReference>
<evidence type="ECO:0000256" key="1">
    <source>
        <dbReference type="SAM" id="Phobius"/>
    </source>
</evidence>